<accession>A0A381YK47</accession>
<keyword evidence="3 6" id="KW-0812">Transmembrane</keyword>
<dbReference type="GO" id="GO:0035435">
    <property type="term" value="P:phosphate ion transmembrane transport"/>
    <property type="evidence" value="ECO:0007669"/>
    <property type="project" value="InterPro"/>
</dbReference>
<gene>
    <name evidence="7" type="ORF">METZ01_LOCUS130243</name>
</gene>
<comment type="subcellular location">
    <subcellularLocation>
        <location evidence="1">Membrane</location>
        <topology evidence="1">Multi-pass membrane protein</topology>
    </subcellularLocation>
</comment>
<evidence type="ECO:0008006" key="8">
    <source>
        <dbReference type="Google" id="ProtNLM"/>
    </source>
</evidence>
<dbReference type="EMBL" id="UINC01018425">
    <property type="protein sequence ID" value="SVA77389.1"/>
    <property type="molecule type" value="Genomic_DNA"/>
</dbReference>
<evidence type="ECO:0000256" key="4">
    <source>
        <dbReference type="ARBA" id="ARBA00022989"/>
    </source>
</evidence>
<dbReference type="InterPro" id="IPR009887">
    <property type="entry name" value="ANKH"/>
</dbReference>
<keyword evidence="2" id="KW-0813">Transport</keyword>
<dbReference type="PANTHER" id="PTHR28384">
    <property type="entry name" value="PROGRESSIVE ANKYLOSIS PROTEIN HOMOLOG"/>
    <property type="match status" value="1"/>
</dbReference>
<dbReference type="PANTHER" id="PTHR28384:SF1">
    <property type="entry name" value="PROGRESSIVE ANKYLOSIS PROTEIN HOMOLOG"/>
    <property type="match status" value="1"/>
</dbReference>
<name>A0A381YK47_9ZZZZ</name>
<evidence type="ECO:0000256" key="3">
    <source>
        <dbReference type="ARBA" id="ARBA00022692"/>
    </source>
</evidence>
<feature type="transmembrane region" description="Helical" evidence="6">
    <location>
        <begin position="271"/>
        <end position="294"/>
    </location>
</feature>
<feature type="transmembrane region" description="Helical" evidence="6">
    <location>
        <begin position="347"/>
        <end position="370"/>
    </location>
</feature>
<feature type="transmembrane region" description="Helical" evidence="6">
    <location>
        <begin position="405"/>
        <end position="423"/>
    </location>
</feature>
<evidence type="ECO:0000256" key="5">
    <source>
        <dbReference type="ARBA" id="ARBA00023136"/>
    </source>
</evidence>
<keyword evidence="5 6" id="KW-0472">Membrane</keyword>
<sequence length="432" mass="48211">MSKSYPVTLNQIFRLWLPLAGSWFLMGIESPMLTAFVARMATPEITLASWGSLVYPISLAIEGPIIMLLTASTALSENRKAYNKLFKYMLVMSVVLSLLHVLLAFTPLFYLLADNLMNIPKELLEPSRIGLQIMTPWTIMIAWRRLNQGVMIKYSNSKLVAIGTLIRLVSLIFVLSYGKWFTSLSGIVVGSSAVAIAVTIEALYAHIAVQKILNNKLPASSKHDEITRQSFTKFYLPLAITPLTTLLLHPAGAAGMSRMPETLSSLAAWPVVYGLAFLIRSMGFAFNEVVVALLGKPEGKRQLFRFTQILAFSTVALMGLIAFTPMGEIWFRDISGLSPKLTQLSSFTIMFAILMPGYQAYQAWYAGLLVHHHQTKGISEAVMIYASLVIIGLWIGTQVVDFPGIYWSINVFVLAGLCQTFFLRYRYKRIRI</sequence>
<feature type="transmembrane region" description="Helical" evidence="6">
    <location>
        <begin position="184"/>
        <end position="209"/>
    </location>
</feature>
<dbReference type="GO" id="GO:0030504">
    <property type="term" value="F:inorganic diphosphate transmembrane transporter activity"/>
    <property type="evidence" value="ECO:0007669"/>
    <property type="project" value="TreeGrafter"/>
</dbReference>
<dbReference type="AlphaFoldDB" id="A0A381YK47"/>
<evidence type="ECO:0000256" key="2">
    <source>
        <dbReference type="ARBA" id="ARBA00022448"/>
    </source>
</evidence>
<keyword evidence="4 6" id="KW-1133">Transmembrane helix</keyword>
<feature type="transmembrane region" description="Helical" evidence="6">
    <location>
        <begin position="88"/>
        <end position="109"/>
    </location>
</feature>
<dbReference type="GO" id="GO:0005886">
    <property type="term" value="C:plasma membrane"/>
    <property type="evidence" value="ECO:0007669"/>
    <property type="project" value="TreeGrafter"/>
</dbReference>
<feature type="transmembrane region" description="Helical" evidence="6">
    <location>
        <begin position="382"/>
        <end position="399"/>
    </location>
</feature>
<feature type="transmembrane region" description="Helical" evidence="6">
    <location>
        <begin position="12"/>
        <end position="33"/>
    </location>
</feature>
<reference evidence="7" key="1">
    <citation type="submission" date="2018-05" db="EMBL/GenBank/DDBJ databases">
        <authorList>
            <person name="Lanie J.A."/>
            <person name="Ng W.-L."/>
            <person name="Kazmierczak K.M."/>
            <person name="Andrzejewski T.M."/>
            <person name="Davidsen T.M."/>
            <person name="Wayne K.J."/>
            <person name="Tettelin H."/>
            <person name="Glass J.I."/>
            <person name="Rusch D."/>
            <person name="Podicherti R."/>
            <person name="Tsui H.-C.T."/>
            <person name="Winkler M.E."/>
        </authorList>
    </citation>
    <scope>NUCLEOTIDE SEQUENCE</scope>
</reference>
<feature type="transmembrane region" description="Helical" evidence="6">
    <location>
        <begin position="53"/>
        <end position="76"/>
    </location>
</feature>
<dbReference type="GO" id="GO:0005315">
    <property type="term" value="F:phosphate transmembrane transporter activity"/>
    <property type="evidence" value="ECO:0007669"/>
    <property type="project" value="InterPro"/>
</dbReference>
<feature type="transmembrane region" description="Helical" evidence="6">
    <location>
        <begin position="159"/>
        <end position="178"/>
    </location>
</feature>
<evidence type="ECO:0000256" key="6">
    <source>
        <dbReference type="SAM" id="Phobius"/>
    </source>
</evidence>
<feature type="transmembrane region" description="Helical" evidence="6">
    <location>
        <begin position="230"/>
        <end position="251"/>
    </location>
</feature>
<evidence type="ECO:0000256" key="1">
    <source>
        <dbReference type="ARBA" id="ARBA00004141"/>
    </source>
</evidence>
<proteinExistence type="predicted"/>
<protein>
    <recommendedName>
        <fullName evidence="8">Polysaccharide biosynthesis protein C-terminal domain-containing protein</fullName>
    </recommendedName>
</protein>
<organism evidence="7">
    <name type="scientific">marine metagenome</name>
    <dbReference type="NCBI Taxonomy" id="408172"/>
    <lineage>
        <taxon>unclassified sequences</taxon>
        <taxon>metagenomes</taxon>
        <taxon>ecological metagenomes</taxon>
    </lineage>
</organism>
<evidence type="ECO:0000313" key="7">
    <source>
        <dbReference type="EMBL" id="SVA77389.1"/>
    </source>
</evidence>
<feature type="transmembrane region" description="Helical" evidence="6">
    <location>
        <begin position="306"/>
        <end position="327"/>
    </location>
</feature>